<evidence type="ECO:0000313" key="3">
    <source>
        <dbReference type="EMBL" id="TDR44216.1"/>
    </source>
</evidence>
<accession>A0A8B4QC10</accession>
<dbReference type="SUPFAM" id="SSF51126">
    <property type="entry name" value="Pectin lyase-like"/>
    <property type="match status" value="1"/>
</dbReference>
<dbReference type="EMBL" id="SNZG01000001">
    <property type="protein sequence ID" value="TDR44216.1"/>
    <property type="molecule type" value="Genomic_DNA"/>
</dbReference>
<evidence type="ECO:0000313" key="2">
    <source>
        <dbReference type="EMBL" id="STX10178.1"/>
    </source>
</evidence>
<reference evidence="2 4" key="1">
    <citation type="submission" date="2018-06" db="EMBL/GenBank/DDBJ databases">
        <authorList>
            <consortium name="Pathogen Informatics"/>
            <person name="Doyle S."/>
        </authorList>
    </citation>
    <scope>NUCLEOTIDE SEQUENCE [LARGE SCALE GENOMIC DNA]</scope>
    <source>
        <strain evidence="2 4">NCTC10597</strain>
    </source>
</reference>
<feature type="transmembrane region" description="Helical" evidence="1">
    <location>
        <begin position="16"/>
        <end position="38"/>
    </location>
</feature>
<dbReference type="RefSeq" id="WP_109348251.1">
    <property type="nucleotide sequence ID" value="NZ_BJUE01000001.1"/>
</dbReference>
<dbReference type="InterPro" id="IPR011050">
    <property type="entry name" value="Pectin_lyase_fold/virulence"/>
</dbReference>
<sequence length="511" mass="57120">MTKKRSKKKSAFMKTWLVPSILLVITLLITGMIVYKIIDSNDSNANSPKQNGSKITSMAKKSIATYRQSLEQYATDQYKINLERYNQLSTTEKAAFDVEKITNSQVNASIQKQIGKSIFDDSFEKTDGLQPTTKTTVQLSANQDRYEVVSTATLGEKHSTVKQQFKVDFQVDQKIISDFYRPQYVAHTSKRIAIQNASNVLGLLASSNVKNITVDGSSCQHELRNGAYLNECLNDGNTTASNSKIMNDLSFQKFLPSFPTKEIKALDEAGINDEKLYFKKKIKDQKKKVKIYYLKDGQLTVDHLTKKKFTESNPFQFTSTETHLSSLSIDGEEAFIDIGDNSQTLRIDQLRLTGNAKLHFVGSGKVQLFIQSFSATDGSIIADGAKLATFYDSKAPITFSKNFTSDGFIYLKNADATLMMDTYKGNIISGGQHLLIDGGASPQSQFIVLPKGNLELTNRTSFKGSMIANAIVINQSSVTFAKPSELLRFPIQYPVYQEVRQYVLYSKLQEN</sequence>
<dbReference type="EMBL" id="UGNP01000001">
    <property type="protein sequence ID" value="STX10178.1"/>
    <property type="molecule type" value="Genomic_DNA"/>
</dbReference>
<proteinExistence type="predicted"/>
<keyword evidence="5" id="KW-1185">Reference proteome</keyword>
<dbReference type="Proteomes" id="UP000294641">
    <property type="component" value="Unassembled WGS sequence"/>
</dbReference>
<protein>
    <submittedName>
        <fullName evidence="2">Uncharacterized protein</fullName>
    </submittedName>
</protein>
<evidence type="ECO:0000313" key="5">
    <source>
        <dbReference type="Proteomes" id="UP000294641"/>
    </source>
</evidence>
<evidence type="ECO:0000256" key="1">
    <source>
        <dbReference type="SAM" id="Phobius"/>
    </source>
</evidence>
<dbReference type="AlphaFoldDB" id="A0A8B4QC10"/>
<evidence type="ECO:0000313" key="4">
    <source>
        <dbReference type="Proteomes" id="UP000254330"/>
    </source>
</evidence>
<dbReference type="Proteomes" id="UP000254330">
    <property type="component" value="Unassembled WGS sequence"/>
</dbReference>
<dbReference type="OrthoDB" id="2455625at2"/>
<keyword evidence="1" id="KW-0472">Membrane</keyword>
<organism evidence="2 4">
    <name type="scientific">Kurthia zopfii</name>
    <dbReference type="NCBI Taxonomy" id="1650"/>
    <lineage>
        <taxon>Bacteria</taxon>
        <taxon>Bacillati</taxon>
        <taxon>Bacillota</taxon>
        <taxon>Bacilli</taxon>
        <taxon>Bacillales</taxon>
        <taxon>Caryophanaceae</taxon>
        <taxon>Kurthia</taxon>
    </lineage>
</organism>
<reference evidence="3 5" key="2">
    <citation type="submission" date="2019-03" db="EMBL/GenBank/DDBJ databases">
        <title>Genomic Encyclopedia of Type Strains, Phase IV (KMG-IV): sequencing the most valuable type-strain genomes for metagenomic binning, comparative biology and taxonomic classification.</title>
        <authorList>
            <person name="Goeker M."/>
        </authorList>
    </citation>
    <scope>NUCLEOTIDE SEQUENCE [LARGE SCALE GENOMIC DNA]</scope>
    <source>
        <strain evidence="3 5">DSM 20580</strain>
    </source>
</reference>
<keyword evidence="1" id="KW-1133">Transmembrane helix</keyword>
<keyword evidence="1" id="KW-0812">Transmembrane</keyword>
<name>A0A8B4QC10_9BACL</name>
<gene>
    <name evidence="3" type="ORF">DFR61_10153</name>
    <name evidence="2" type="ORF">NCTC10597_01892</name>
</gene>
<comment type="caution">
    <text evidence="2">The sequence shown here is derived from an EMBL/GenBank/DDBJ whole genome shotgun (WGS) entry which is preliminary data.</text>
</comment>